<sequence>MANRPLIYLAASLMTVLASEEKTSAATTATLPTDYPLRPLEWTDFITEIVCICFLILYVLIWWQGARSNTNIATKWANANVDYLREQFSLVGSGKATLVKDGPADYLLYTSGRRNVQFGHWWLKLKPRNDPVSNVITLVFSLFGWVKPIKDRMDVTLTFDKELKNKFVFAILDKTIAKDTHEKRFDLDLKMTLVYDINDTKSASLVEFPCAFVDTLSNLNLTGEVITKLNKNKAELQKIFAKREAEDRAEEIAKKKADAKRAQDERLKKLSPSEQRKFDEKERNREKKKEMKKRTKRA</sequence>
<dbReference type="PANTHER" id="PTHR12883:SF0">
    <property type="entry name" value="PAT COMPLEX SUBUNIT CCDC47"/>
    <property type="match status" value="1"/>
</dbReference>
<gene>
    <name evidence="8" type="ORF">BCR42DRAFT_403468</name>
</gene>
<dbReference type="GO" id="GO:0016020">
    <property type="term" value="C:membrane"/>
    <property type="evidence" value="ECO:0007669"/>
    <property type="project" value="UniProtKB-SubCell"/>
</dbReference>
<feature type="compositionally biased region" description="Basic and acidic residues" evidence="5">
    <location>
        <begin position="247"/>
        <end position="268"/>
    </location>
</feature>
<evidence type="ECO:0000313" key="9">
    <source>
        <dbReference type="Proteomes" id="UP000193560"/>
    </source>
</evidence>
<organism evidence="8 9">
    <name type="scientific">Absidia repens</name>
    <dbReference type="NCBI Taxonomy" id="90262"/>
    <lineage>
        <taxon>Eukaryota</taxon>
        <taxon>Fungi</taxon>
        <taxon>Fungi incertae sedis</taxon>
        <taxon>Mucoromycota</taxon>
        <taxon>Mucoromycotina</taxon>
        <taxon>Mucoromycetes</taxon>
        <taxon>Mucorales</taxon>
        <taxon>Cunninghamellaceae</taxon>
        <taxon>Absidia</taxon>
    </lineage>
</organism>
<keyword evidence="9" id="KW-1185">Reference proteome</keyword>
<comment type="subcellular location">
    <subcellularLocation>
        <location evidence="1">Membrane</location>
        <topology evidence="1">Single-pass membrane protein</topology>
    </subcellularLocation>
</comment>
<evidence type="ECO:0000256" key="5">
    <source>
        <dbReference type="SAM" id="MobiDB-lite"/>
    </source>
</evidence>
<dbReference type="PANTHER" id="PTHR12883">
    <property type="entry name" value="ADIPOCYTE-SPECIFIC PROTEIN 4-RELATED"/>
    <property type="match status" value="1"/>
</dbReference>
<evidence type="ECO:0000256" key="1">
    <source>
        <dbReference type="ARBA" id="ARBA00004167"/>
    </source>
</evidence>
<dbReference type="OrthoDB" id="10039147at2759"/>
<dbReference type="AlphaFoldDB" id="A0A1X2IZD5"/>
<evidence type="ECO:0000256" key="4">
    <source>
        <dbReference type="ARBA" id="ARBA00023136"/>
    </source>
</evidence>
<feature type="signal peptide" evidence="7">
    <location>
        <begin position="1"/>
        <end position="18"/>
    </location>
</feature>
<keyword evidence="7" id="KW-0732">Signal</keyword>
<dbReference type="InterPro" id="IPR012879">
    <property type="entry name" value="CCDC47"/>
</dbReference>
<evidence type="ECO:0000256" key="7">
    <source>
        <dbReference type="SAM" id="SignalP"/>
    </source>
</evidence>
<dbReference type="Pfam" id="PF07946">
    <property type="entry name" value="CCDC47"/>
    <property type="match status" value="2"/>
</dbReference>
<proteinExistence type="predicted"/>
<feature type="chain" id="PRO_5012394481" description="DUF1682-domain-containing protein" evidence="7">
    <location>
        <begin position="19"/>
        <end position="298"/>
    </location>
</feature>
<dbReference type="STRING" id="90262.A0A1X2IZD5"/>
<feature type="transmembrane region" description="Helical" evidence="6">
    <location>
        <begin position="42"/>
        <end position="63"/>
    </location>
</feature>
<dbReference type="EMBL" id="MCGE01000002">
    <property type="protein sequence ID" value="ORZ24694.1"/>
    <property type="molecule type" value="Genomic_DNA"/>
</dbReference>
<evidence type="ECO:0000256" key="6">
    <source>
        <dbReference type="SAM" id="Phobius"/>
    </source>
</evidence>
<feature type="region of interest" description="Disordered" evidence="5">
    <location>
        <begin position="247"/>
        <end position="298"/>
    </location>
</feature>
<comment type="caution">
    <text evidence="8">The sequence shown here is derived from an EMBL/GenBank/DDBJ whole genome shotgun (WGS) entry which is preliminary data.</text>
</comment>
<dbReference type="GO" id="GO:0032469">
    <property type="term" value="P:endoplasmic reticulum calcium ion homeostasis"/>
    <property type="evidence" value="ECO:0007669"/>
    <property type="project" value="InterPro"/>
</dbReference>
<evidence type="ECO:0008006" key="10">
    <source>
        <dbReference type="Google" id="ProtNLM"/>
    </source>
</evidence>
<evidence type="ECO:0000256" key="3">
    <source>
        <dbReference type="ARBA" id="ARBA00022989"/>
    </source>
</evidence>
<dbReference type="GO" id="GO:0005783">
    <property type="term" value="C:endoplasmic reticulum"/>
    <property type="evidence" value="ECO:0007669"/>
    <property type="project" value="InterPro"/>
</dbReference>
<evidence type="ECO:0000313" key="8">
    <source>
        <dbReference type="EMBL" id="ORZ24694.1"/>
    </source>
</evidence>
<reference evidence="8 9" key="1">
    <citation type="submission" date="2016-07" db="EMBL/GenBank/DDBJ databases">
        <title>Pervasive Adenine N6-methylation of Active Genes in Fungi.</title>
        <authorList>
            <consortium name="DOE Joint Genome Institute"/>
            <person name="Mondo S.J."/>
            <person name="Dannebaum R.O."/>
            <person name="Kuo R.C."/>
            <person name="Labutti K."/>
            <person name="Haridas S."/>
            <person name="Kuo A."/>
            <person name="Salamov A."/>
            <person name="Ahrendt S.R."/>
            <person name="Lipzen A."/>
            <person name="Sullivan W."/>
            <person name="Andreopoulos W.B."/>
            <person name="Clum A."/>
            <person name="Lindquist E."/>
            <person name="Daum C."/>
            <person name="Ramamoorthy G.K."/>
            <person name="Gryganskyi A."/>
            <person name="Culley D."/>
            <person name="Magnuson J.K."/>
            <person name="James T.Y."/>
            <person name="O'Malley M.A."/>
            <person name="Stajich J.E."/>
            <person name="Spatafora J.W."/>
            <person name="Visel A."/>
            <person name="Grigoriev I.V."/>
        </authorList>
    </citation>
    <scope>NUCLEOTIDE SEQUENCE [LARGE SCALE GENOMIC DNA]</scope>
    <source>
        <strain evidence="8 9">NRRL 1336</strain>
    </source>
</reference>
<dbReference type="GO" id="GO:0005509">
    <property type="term" value="F:calcium ion binding"/>
    <property type="evidence" value="ECO:0007669"/>
    <property type="project" value="InterPro"/>
</dbReference>
<keyword evidence="2 6" id="KW-0812">Transmembrane</keyword>
<accession>A0A1X2IZD5</accession>
<feature type="compositionally biased region" description="Basic and acidic residues" evidence="5">
    <location>
        <begin position="274"/>
        <end position="289"/>
    </location>
</feature>
<protein>
    <recommendedName>
        <fullName evidence="10">DUF1682-domain-containing protein</fullName>
    </recommendedName>
</protein>
<evidence type="ECO:0000256" key="2">
    <source>
        <dbReference type="ARBA" id="ARBA00022692"/>
    </source>
</evidence>
<keyword evidence="4 6" id="KW-0472">Membrane</keyword>
<keyword evidence="3 6" id="KW-1133">Transmembrane helix</keyword>
<dbReference type="Proteomes" id="UP000193560">
    <property type="component" value="Unassembled WGS sequence"/>
</dbReference>
<name>A0A1X2IZD5_9FUNG</name>